<dbReference type="AlphaFoldDB" id="A0AAW0CWP6"/>
<feature type="compositionally biased region" description="Low complexity" evidence="1">
    <location>
        <begin position="376"/>
        <end position="395"/>
    </location>
</feature>
<name>A0AAW0CWP6_9AGAR</name>
<dbReference type="EMBL" id="JAWWNJ010000013">
    <property type="protein sequence ID" value="KAK7042881.1"/>
    <property type="molecule type" value="Genomic_DNA"/>
</dbReference>
<sequence length="460" mass="50438">MERVGVANAEFRVVGRGRSAERRERGLGTTLWKGEWMSKSNKKKTETHLQACAYARGNRSGSAESGIIRKNKQVEKGRRNNDSQDIVLGAGRREKGVSDDWVWRCLRKRDGSRAGKKRVGGHGRRRSCPRGRREGRETRWAGGGGGGSSRKRPWEAAPLGTKRSVAVERGRSSDDMDGGVEDTTEQEKAVQRSKADKADGATEQRRKGASGGDANGGAGVHFFTLLEPIPSISCSHLIQYPFKHVEPREKLKFSFNNSALELSFGGGEGYGSSHEGGFNGTDQILHSLASLNPPTGAKRRRGLTNSANQRHYNDGFENPMQQMAQMPDKTFKQAGNGKEESVTTVHNGITFTDKMVLWTMEVAGRGLNEFPEALTEASEALTEASEAPTEASETPMDASTEASSILTGSNKADDISYKMEREGHAGFVELSVNQDLDSLLERQLQQLRGKEHYLPETKVE</sequence>
<gene>
    <name evidence="2" type="ORF">R3P38DRAFT_3449730</name>
</gene>
<accession>A0AAW0CWP6</accession>
<proteinExistence type="predicted"/>
<evidence type="ECO:0000313" key="2">
    <source>
        <dbReference type="EMBL" id="KAK7042881.1"/>
    </source>
</evidence>
<comment type="caution">
    <text evidence="2">The sequence shown here is derived from an EMBL/GenBank/DDBJ whole genome shotgun (WGS) entry which is preliminary data.</text>
</comment>
<organism evidence="2 3">
    <name type="scientific">Favolaschia claudopus</name>
    <dbReference type="NCBI Taxonomy" id="2862362"/>
    <lineage>
        <taxon>Eukaryota</taxon>
        <taxon>Fungi</taxon>
        <taxon>Dikarya</taxon>
        <taxon>Basidiomycota</taxon>
        <taxon>Agaricomycotina</taxon>
        <taxon>Agaricomycetes</taxon>
        <taxon>Agaricomycetidae</taxon>
        <taxon>Agaricales</taxon>
        <taxon>Marasmiineae</taxon>
        <taxon>Mycenaceae</taxon>
        <taxon>Favolaschia</taxon>
    </lineage>
</organism>
<feature type="compositionally biased region" description="Acidic residues" evidence="1">
    <location>
        <begin position="175"/>
        <end position="184"/>
    </location>
</feature>
<keyword evidence="3" id="KW-1185">Reference proteome</keyword>
<feature type="compositionally biased region" description="Basic and acidic residues" evidence="1">
    <location>
        <begin position="165"/>
        <end position="174"/>
    </location>
</feature>
<feature type="compositionally biased region" description="Basic and acidic residues" evidence="1">
    <location>
        <begin position="72"/>
        <end position="82"/>
    </location>
</feature>
<reference evidence="2 3" key="1">
    <citation type="journal article" date="2024" name="J Genomics">
        <title>Draft genome sequencing and assembly of Favolaschia claudopus CIRM-BRFM 2984 isolated from oak limbs.</title>
        <authorList>
            <person name="Navarro D."/>
            <person name="Drula E."/>
            <person name="Chaduli D."/>
            <person name="Cazenave R."/>
            <person name="Ahrendt S."/>
            <person name="Wang J."/>
            <person name="Lipzen A."/>
            <person name="Daum C."/>
            <person name="Barry K."/>
            <person name="Grigoriev I.V."/>
            <person name="Favel A."/>
            <person name="Rosso M.N."/>
            <person name="Martin F."/>
        </authorList>
    </citation>
    <scope>NUCLEOTIDE SEQUENCE [LARGE SCALE GENOMIC DNA]</scope>
    <source>
        <strain evidence="2 3">CIRM-BRFM 2984</strain>
    </source>
</reference>
<feature type="region of interest" description="Disordered" evidence="1">
    <location>
        <begin position="376"/>
        <end position="407"/>
    </location>
</feature>
<feature type="compositionally biased region" description="Basic residues" evidence="1">
    <location>
        <begin position="114"/>
        <end position="130"/>
    </location>
</feature>
<feature type="region of interest" description="Disordered" evidence="1">
    <location>
        <begin position="111"/>
        <end position="215"/>
    </location>
</feature>
<feature type="compositionally biased region" description="Basic and acidic residues" evidence="1">
    <location>
        <begin position="185"/>
        <end position="206"/>
    </location>
</feature>
<dbReference type="Proteomes" id="UP001362999">
    <property type="component" value="Unassembled WGS sequence"/>
</dbReference>
<feature type="region of interest" description="Disordered" evidence="1">
    <location>
        <begin position="60"/>
        <end position="84"/>
    </location>
</feature>
<evidence type="ECO:0000313" key="3">
    <source>
        <dbReference type="Proteomes" id="UP001362999"/>
    </source>
</evidence>
<evidence type="ECO:0000256" key="1">
    <source>
        <dbReference type="SAM" id="MobiDB-lite"/>
    </source>
</evidence>
<protein>
    <submittedName>
        <fullName evidence="2">Uncharacterized protein</fullName>
    </submittedName>
</protein>